<dbReference type="Proteomes" id="UP001232148">
    <property type="component" value="Unassembled WGS sequence"/>
</dbReference>
<dbReference type="AlphaFoldDB" id="A0AAD9H7Q9"/>
<dbReference type="EMBL" id="MU843006">
    <property type="protein sequence ID" value="KAK2023282.1"/>
    <property type="molecule type" value="Genomic_DNA"/>
</dbReference>
<sequence>MCMYVCMCVCTCVCLRRRSMASFLFTPRTNERLKPYVLVNRPSELAEGKMAQFVYLTDGSMDSCASIEGSPRKTQHGGARIHSAAGRRLYRKEPRWMVGWLVHCYWTVFSLCH</sequence>
<organism evidence="1 2">
    <name type="scientific">Colletotrichum zoysiae</name>
    <dbReference type="NCBI Taxonomy" id="1216348"/>
    <lineage>
        <taxon>Eukaryota</taxon>
        <taxon>Fungi</taxon>
        <taxon>Dikarya</taxon>
        <taxon>Ascomycota</taxon>
        <taxon>Pezizomycotina</taxon>
        <taxon>Sordariomycetes</taxon>
        <taxon>Hypocreomycetidae</taxon>
        <taxon>Glomerellales</taxon>
        <taxon>Glomerellaceae</taxon>
        <taxon>Colletotrichum</taxon>
        <taxon>Colletotrichum graminicola species complex</taxon>
    </lineage>
</organism>
<reference evidence="1" key="1">
    <citation type="submission" date="2021-06" db="EMBL/GenBank/DDBJ databases">
        <title>Comparative genomics, transcriptomics and evolutionary studies reveal genomic signatures of adaptation to plant cell wall in hemibiotrophic fungi.</title>
        <authorList>
            <consortium name="DOE Joint Genome Institute"/>
            <person name="Baroncelli R."/>
            <person name="Diaz J.F."/>
            <person name="Benocci T."/>
            <person name="Peng M."/>
            <person name="Battaglia E."/>
            <person name="Haridas S."/>
            <person name="Andreopoulos W."/>
            <person name="Labutti K."/>
            <person name="Pangilinan J."/>
            <person name="Floch G.L."/>
            <person name="Makela M.R."/>
            <person name="Henrissat B."/>
            <person name="Grigoriev I.V."/>
            <person name="Crouch J.A."/>
            <person name="De Vries R.P."/>
            <person name="Sukno S.A."/>
            <person name="Thon M.R."/>
        </authorList>
    </citation>
    <scope>NUCLEOTIDE SEQUENCE</scope>
    <source>
        <strain evidence="1">MAFF235873</strain>
    </source>
</reference>
<keyword evidence="2" id="KW-1185">Reference proteome</keyword>
<proteinExistence type="predicted"/>
<evidence type="ECO:0000313" key="1">
    <source>
        <dbReference type="EMBL" id="KAK2023282.1"/>
    </source>
</evidence>
<accession>A0AAD9H7Q9</accession>
<protein>
    <submittedName>
        <fullName evidence="1">Uncharacterized protein</fullName>
    </submittedName>
</protein>
<gene>
    <name evidence="1" type="ORF">LX32DRAFT_150377</name>
</gene>
<name>A0AAD9H7Q9_9PEZI</name>
<comment type="caution">
    <text evidence="1">The sequence shown here is derived from an EMBL/GenBank/DDBJ whole genome shotgun (WGS) entry which is preliminary data.</text>
</comment>
<evidence type="ECO:0000313" key="2">
    <source>
        <dbReference type="Proteomes" id="UP001232148"/>
    </source>
</evidence>